<evidence type="ECO:0000256" key="4">
    <source>
        <dbReference type="ARBA" id="ARBA00022989"/>
    </source>
</evidence>
<protein>
    <recommendedName>
        <fullName evidence="6">SURF1-like protein</fullName>
    </recommendedName>
</protein>
<keyword evidence="6" id="KW-1003">Cell membrane</keyword>
<evidence type="ECO:0000256" key="2">
    <source>
        <dbReference type="ARBA" id="ARBA00007165"/>
    </source>
</evidence>
<feature type="transmembrane region" description="Helical" evidence="6">
    <location>
        <begin position="221"/>
        <end position="241"/>
    </location>
</feature>
<accession>A0A7V1D0A3</accession>
<name>A0A7V1D0A3_9GAMM</name>
<dbReference type="PROSITE" id="PS50895">
    <property type="entry name" value="SURF1"/>
    <property type="match status" value="1"/>
</dbReference>
<reference evidence="7" key="1">
    <citation type="journal article" date="2020" name="mSystems">
        <title>Genome- and Community-Level Interaction Insights into Carbon Utilization and Element Cycling Functions of Hydrothermarchaeota in Hydrothermal Sediment.</title>
        <authorList>
            <person name="Zhou Z."/>
            <person name="Liu Y."/>
            <person name="Xu W."/>
            <person name="Pan J."/>
            <person name="Luo Z.H."/>
            <person name="Li M."/>
        </authorList>
    </citation>
    <scope>NUCLEOTIDE SEQUENCE [LARGE SCALE GENOMIC DNA]</scope>
    <source>
        <strain evidence="7">HyVt-346</strain>
    </source>
</reference>
<dbReference type="GO" id="GO:0005886">
    <property type="term" value="C:plasma membrane"/>
    <property type="evidence" value="ECO:0007669"/>
    <property type="project" value="UniProtKB-SubCell"/>
</dbReference>
<evidence type="ECO:0000256" key="5">
    <source>
        <dbReference type="ARBA" id="ARBA00023136"/>
    </source>
</evidence>
<dbReference type="InterPro" id="IPR045214">
    <property type="entry name" value="Surf1/Surf4"/>
</dbReference>
<evidence type="ECO:0000256" key="1">
    <source>
        <dbReference type="ARBA" id="ARBA00004370"/>
    </source>
</evidence>
<dbReference type="Pfam" id="PF02104">
    <property type="entry name" value="SURF1"/>
    <property type="match status" value="1"/>
</dbReference>
<keyword evidence="5 6" id="KW-0472">Membrane</keyword>
<sequence>MQLILWRKQKLSSIFIVCVVIVVVLVCLRLGYWQMQRAEAKTQQLAHIASVQARGVMDWPQVQALPSDWNKTGVQATLTGTIDNNYYWLLDNQVYQGQVGYDVLTLFKPATSKKPLLINLGWIKAPLSREQLPAIELPNQPITINVQLKQGKLSGFTLDNASINKLENDSWPKRVQTIDLQLFTQQAEQTMVDFIGYRQGAGDELGIPHYQAVVMSPQKHYGYAVQWLLIALACVVVAIFASKRRN</sequence>
<gene>
    <name evidence="7" type="ORF">ENH88_14115</name>
</gene>
<dbReference type="EMBL" id="DRGM01000145">
    <property type="protein sequence ID" value="HEA17548.1"/>
    <property type="molecule type" value="Genomic_DNA"/>
</dbReference>
<comment type="similarity">
    <text evidence="2 6">Belongs to the SURF1 family.</text>
</comment>
<comment type="subcellular location">
    <subcellularLocation>
        <location evidence="6">Cell membrane</location>
        <topology evidence="6">Multi-pass membrane protein</topology>
    </subcellularLocation>
    <subcellularLocation>
        <location evidence="1">Membrane</location>
    </subcellularLocation>
</comment>
<dbReference type="Proteomes" id="UP000886188">
    <property type="component" value="Unassembled WGS sequence"/>
</dbReference>
<organism evidence="7">
    <name type="scientific">Pseudoalteromonas prydzensis</name>
    <dbReference type="NCBI Taxonomy" id="182141"/>
    <lineage>
        <taxon>Bacteria</taxon>
        <taxon>Pseudomonadati</taxon>
        <taxon>Pseudomonadota</taxon>
        <taxon>Gammaproteobacteria</taxon>
        <taxon>Alteromonadales</taxon>
        <taxon>Pseudoalteromonadaceae</taxon>
        <taxon>Pseudoalteromonas</taxon>
    </lineage>
</organism>
<dbReference type="PANTHER" id="PTHR23427:SF2">
    <property type="entry name" value="SURFEIT LOCUS PROTEIN 1"/>
    <property type="match status" value="1"/>
</dbReference>
<dbReference type="AlphaFoldDB" id="A0A7V1D0A3"/>
<dbReference type="InterPro" id="IPR002994">
    <property type="entry name" value="Surf1/Shy1"/>
</dbReference>
<feature type="transmembrane region" description="Helical" evidence="6">
    <location>
        <begin position="12"/>
        <end position="33"/>
    </location>
</feature>
<keyword evidence="3 6" id="KW-0812">Transmembrane</keyword>
<dbReference type="PANTHER" id="PTHR23427">
    <property type="entry name" value="SURFEIT LOCUS PROTEIN"/>
    <property type="match status" value="1"/>
</dbReference>
<comment type="caution">
    <text evidence="7">The sequence shown here is derived from an EMBL/GenBank/DDBJ whole genome shotgun (WGS) entry which is preliminary data.</text>
</comment>
<keyword evidence="4 6" id="KW-1133">Transmembrane helix</keyword>
<evidence type="ECO:0000313" key="7">
    <source>
        <dbReference type="EMBL" id="HEA17548.1"/>
    </source>
</evidence>
<evidence type="ECO:0000256" key="6">
    <source>
        <dbReference type="RuleBase" id="RU363076"/>
    </source>
</evidence>
<dbReference type="CDD" id="cd06662">
    <property type="entry name" value="SURF1"/>
    <property type="match status" value="1"/>
</dbReference>
<proteinExistence type="inferred from homology"/>
<evidence type="ECO:0000256" key="3">
    <source>
        <dbReference type="ARBA" id="ARBA00022692"/>
    </source>
</evidence>
<dbReference type="RefSeq" id="WP_304183031.1">
    <property type="nucleotide sequence ID" value="NZ_DRGM01000145.1"/>
</dbReference>